<sequence length="391" mass="41787">MARADVVAYNIAAFLATLFLLEFGADKFIDHTAVIARRTGVSETVIGLITAGGEWEELAVVVASLARGRSSLAIGNIIGAAISNILGAFSLGLVFYERGKPIEFDRSSRIYSLFLLVLTTFVTPVAYFSKYRIWLVCGSLLVAIFTIYLLAAGVAIGKGVLTPPEDSDDDSDDNVSDASSAMSVSVAGERDQITPATNTRSDAQADGVKVQPSTDTLPTSSSSSGPPEPRSSRKKRRLRYHVFYLLVGFLSICLAGYVLSQAATNITDQFGISDVLFGVIILAIATTLPEKFVAVMSGHRGHPGILVANCVGSNVFLLALCVGIIMLSSRGTLDAGNVTIAELVVLWTSTLAVTLTVWFGGRFCRWIGVLMLASYVVFIVLEFTIIHRVAD</sequence>
<evidence type="ECO:0000259" key="9">
    <source>
        <dbReference type="Pfam" id="PF01699"/>
    </source>
</evidence>
<keyword evidence="5 8" id="KW-1133">Transmembrane helix</keyword>
<feature type="transmembrane region" description="Helical" evidence="8">
    <location>
        <begin position="133"/>
        <end position="156"/>
    </location>
</feature>
<organism evidence="10 11">
    <name type="scientific">Fusarium oxysporum f. sp. rapae</name>
    <dbReference type="NCBI Taxonomy" id="485398"/>
    <lineage>
        <taxon>Eukaryota</taxon>
        <taxon>Fungi</taxon>
        <taxon>Dikarya</taxon>
        <taxon>Ascomycota</taxon>
        <taxon>Pezizomycotina</taxon>
        <taxon>Sordariomycetes</taxon>
        <taxon>Hypocreomycetidae</taxon>
        <taxon>Hypocreales</taxon>
        <taxon>Nectriaceae</taxon>
        <taxon>Fusarium</taxon>
        <taxon>Fusarium oxysporum species complex</taxon>
    </lineage>
</organism>
<feature type="transmembrane region" description="Helical" evidence="8">
    <location>
        <begin position="72"/>
        <end position="96"/>
    </location>
</feature>
<feature type="transmembrane region" description="Helical" evidence="8">
    <location>
        <begin position="275"/>
        <end position="294"/>
    </location>
</feature>
<evidence type="ECO:0000256" key="8">
    <source>
        <dbReference type="SAM" id="Phobius"/>
    </source>
</evidence>
<evidence type="ECO:0000313" key="11">
    <source>
        <dbReference type="Proteomes" id="UP000694050"/>
    </source>
</evidence>
<evidence type="ECO:0000256" key="5">
    <source>
        <dbReference type="ARBA" id="ARBA00022989"/>
    </source>
</evidence>
<feature type="transmembrane region" description="Helical" evidence="8">
    <location>
        <begin position="339"/>
        <end position="359"/>
    </location>
</feature>
<evidence type="ECO:0000256" key="4">
    <source>
        <dbReference type="ARBA" id="ARBA00022692"/>
    </source>
</evidence>
<feature type="transmembrane region" description="Helical" evidence="8">
    <location>
        <begin position="242"/>
        <end position="263"/>
    </location>
</feature>
<dbReference type="GO" id="GO:0008273">
    <property type="term" value="F:calcium, potassium:sodium antiporter activity"/>
    <property type="evidence" value="ECO:0007669"/>
    <property type="project" value="TreeGrafter"/>
</dbReference>
<keyword evidence="4 8" id="KW-0812">Transmembrane</keyword>
<dbReference type="Proteomes" id="UP000694050">
    <property type="component" value="Unassembled WGS sequence"/>
</dbReference>
<feature type="transmembrane region" description="Helical" evidence="8">
    <location>
        <begin position="108"/>
        <end position="127"/>
    </location>
</feature>
<feature type="transmembrane region" description="Helical" evidence="8">
    <location>
        <begin position="306"/>
        <end position="327"/>
    </location>
</feature>
<evidence type="ECO:0000256" key="1">
    <source>
        <dbReference type="ARBA" id="ARBA00004141"/>
    </source>
</evidence>
<dbReference type="AlphaFoldDB" id="A0A8J5TUX3"/>
<dbReference type="GO" id="GO:0005886">
    <property type="term" value="C:plasma membrane"/>
    <property type="evidence" value="ECO:0007669"/>
    <property type="project" value="TreeGrafter"/>
</dbReference>
<keyword evidence="6 8" id="KW-0472">Membrane</keyword>
<accession>A0A8J5TUX3</accession>
<feature type="transmembrane region" description="Helical" evidence="8">
    <location>
        <begin position="6"/>
        <end position="25"/>
    </location>
</feature>
<keyword evidence="3" id="KW-0050">Antiport</keyword>
<dbReference type="PANTHER" id="PTHR10846:SF8">
    <property type="entry name" value="INNER MEMBRANE PROTEIN YRBG"/>
    <property type="match status" value="1"/>
</dbReference>
<dbReference type="EMBL" id="JAELUQ010000005">
    <property type="protein sequence ID" value="KAG7413884.1"/>
    <property type="molecule type" value="Genomic_DNA"/>
</dbReference>
<keyword evidence="3" id="KW-0813">Transport</keyword>
<comment type="subcellular location">
    <subcellularLocation>
        <location evidence="1">Membrane</location>
        <topology evidence="1">Multi-pass membrane protein</topology>
    </subcellularLocation>
</comment>
<feature type="transmembrane region" description="Helical" evidence="8">
    <location>
        <begin position="366"/>
        <end position="386"/>
    </location>
</feature>
<name>A0A8J5TUX3_FUSOX</name>
<dbReference type="GO" id="GO:0005262">
    <property type="term" value="F:calcium channel activity"/>
    <property type="evidence" value="ECO:0007669"/>
    <property type="project" value="TreeGrafter"/>
</dbReference>
<dbReference type="InterPro" id="IPR004481">
    <property type="entry name" value="K/Na/Ca-exchanger"/>
</dbReference>
<evidence type="ECO:0000313" key="10">
    <source>
        <dbReference type="EMBL" id="KAG7413884.1"/>
    </source>
</evidence>
<feature type="domain" description="Sodium/calcium exchanger membrane region" evidence="9">
    <location>
        <begin position="242"/>
        <end position="381"/>
    </location>
</feature>
<reference evidence="10" key="1">
    <citation type="submission" date="2021-04" db="EMBL/GenBank/DDBJ databases">
        <title>First draft genome resource for Brassicaceae pathogens Fusarium oxysporum f. sp. raphani and Fusarium oxysporum f. sp. rapae.</title>
        <authorList>
            <person name="Asai S."/>
        </authorList>
    </citation>
    <scope>NUCLEOTIDE SEQUENCE</scope>
    <source>
        <strain evidence="10">Tf1208</strain>
    </source>
</reference>
<evidence type="ECO:0000256" key="6">
    <source>
        <dbReference type="ARBA" id="ARBA00023136"/>
    </source>
</evidence>
<dbReference type="InterPro" id="IPR004837">
    <property type="entry name" value="NaCa_Exmemb"/>
</dbReference>
<feature type="region of interest" description="Disordered" evidence="7">
    <location>
        <begin position="193"/>
        <end position="233"/>
    </location>
</feature>
<evidence type="ECO:0000256" key="2">
    <source>
        <dbReference type="ARBA" id="ARBA00005364"/>
    </source>
</evidence>
<protein>
    <submittedName>
        <fullName evidence="10">Sodium/calcium exchanger MaX1</fullName>
    </submittedName>
</protein>
<comment type="caution">
    <text evidence="10">The sequence shown here is derived from an EMBL/GenBank/DDBJ whole genome shotgun (WGS) entry which is preliminary data.</text>
</comment>
<evidence type="ECO:0000256" key="7">
    <source>
        <dbReference type="SAM" id="MobiDB-lite"/>
    </source>
</evidence>
<evidence type="ECO:0000256" key="3">
    <source>
        <dbReference type="ARBA" id="ARBA00022449"/>
    </source>
</evidence>
<dbReference type="GO" id="GO:0006874">
    <property type="term" value="P:intracellular calcium ion homeostasis"/>
    <property type="evidence" value="ECO:0007669"/>
    <property type="project" value="TreeGrafter"/>
</dbReference>
<feature type="compositionally biased region" description="Low complexity" evidence="7">
    <location>
        <begin position="212"/>
        <end position="225"/>
    </location>
</feature>
<dbReference type="Pfam" id="PF01699">
    <property type="entry name" value="Na_Ca_ex"/>
    <property type="match status" value="2"/>
</dbReference>
<dbReference type="PANTHER" id="PTHR10846">
    <property type="entry name" value="SODIUM/POTASSIUM/CALCIUM EXCHANGER"/>
    <property type="match status" value="1"/>
</dbReference>
<feature type="domain" description="Sodium/calcium exchanger membrane region" evidence="9">
    <location>
        <begin position="11"/>
        <end position="151"/>
    </location>
</feature>
<comment type="similarity">
    <text evidence="2">Belongs to the Ca(2+):cation antiporter (CaCA) (TC 2.A.19) family. SLC24A subfamily.</text>
</comment>
<proteinExistence type="inferred from homology"/>
<gene>
    <name evidence="10" type="primary">maX1-1</name>
    <name evidence="10" type="ORF">Forpe1208_v008253</name>
</gene>